<dbReference type="EMBL" id="LT960614">
    <property type="protein sequence ID" value="SON54426.1"/>
    <property type="molecule type" value="Genomic_DNA"/>
</dbReference>
<feature type="domain" description="C-methyltransferase" evidence="2">
    <location>
        <begin position="256"/>
        <end position="413"/>
    </location>
</feature>
<accession>A0A2C9D2D6</accession>
<evidence type="ECO:0000259" key="1">
    <source>
        <dbReference type="Pfam" id="PF08421"/>
    </source>
</evidence>
<dbReference type="InterPro" id="IPR038576">
    <property type="entry name" value="Methyltransf_Zn-bd_dom_put_sf"/>
</dbReference>
<dbReference type="InterPro" id="IPR029063">
    <property type="entry name" value="SAM-dependent_MTases_sf"/>
</dbReference>
<evidence type="ECO:0008006" key="5">
    <source>
        <dbReference type="Google" id="ProtNLM"/>
    </source>
</evidence>
<dbReference type="PANTHER" id="PTHR43861">
    <property type="entry name" value="TRANS-ACONITATE 2-METHYLTRANSFERASE-RELATED"/>
    <property type="match status" value="1"/>
</dbReference>
<dbReference type="SUPFAM" id="SSF53335">
    <property type="entry name" value="S-adenosyl-L-methionine-dependent methyltransferases"/>
    <property type="match status" value="1"/>
</dbReference>
<dbReference type="OrthoDB" id="9815644at2"/>
<reference evidence="4" key="1">
    <citation type="submission" date="2017-09" db="EMBL/GenBank/DDBJ databases">
        <title>Genome sequence of Nannocystis excedens DSM 71.</title>
        <authorList>
            <person name="Blom J."/>
        </authorList>
    </citation>
    <scope>NUCLEOTIDE SEQUENCE [LARGE SCALE GENOMIC DNA]</scope>
    <source>
        <strain evidence="4">type strain: E19</strain>
    </source>
</reference>
<protein>
    <recommendedName>
        <fullName evidence="5">Bifunctional 3-demethylubiquinone-9 3-methyltransferase/ 2-octaprenyl-6-hydroxy phenol methylase</fullName>
    </recommendedName>
</protein>
<dbReference type="Pfam" id="PF13489">
    <property type="entry name" value="Methyltransf_23"/>
    <property type="match status" value="1"/>
</dbReference>
<keyword evidence="4" id="KW-1185">Reference proteome</keyword>
<name>A0A2C9D2D6_9HYPH</name>
<dbReference type="PANTHER" id="PTHR43861:SF5">
    <property type="entry name" value="BLL5978 PROTEIN"/>
    <property type="match status" value="1"/>
</dbReference>
<dbReference type="RefSeq" id="WP_099554741.1">
    <property type="nucleotide sequence ID" value="NZ_LT960614.1"/>
</dbReference>
<proteinExistence type="predicted"/>
<dbReference type="Proteomes" id="UP000223606">
    <property type="component" value="Chromosome 1"/>
</dbReference>
<dbReference type="InterPro" id="IPR013691">
    <property type="entry name" value="MeTrfase_14"/>
</dbReference>
<dbReference type="Gene3D" id="3.40.50.150">
    <property type="entry name" value="Vaccinia Virus protein VP39"/>
    <property type="match status" value="1"/>
</dbReference>
<dbReference type="Gene3D" id="6.20.50.110">
    <property type="entry name" value="Methyltransferase, zinc-binding domain"/>
    <property type="match status" value="1"/>
</dbReference>
<sequence length="418" mass="47118">MLKTHDFKTETKCRHCGAGLSTLLADLGATPVSNDYLRPEDRDGAEPYYPLRAFVCDECHLAQLEDFRRADDLFREDYAYFSSVSSSWVAHAKRYAEMVSDRFNLTGESTVVEVASNDGYLLQFFKSAGKNVLGVEPCRSVAEYAIKEKGIPSRIEFFGEETGRRLAAEGYAADLTAANNVLAHVPDINDFVSGFREILKPEGVSTFEFPHLLNLIRLNQFDTIYHEHFSYLSLLAAERFFKTNGLRVFDVEQIQTHGGSLRLFVCKADASWQRTGRVDEVLELERAAGLETPEVYGSYAEQVRETKRALLELLIGLKRQGKTIVGYGAPAKGNTLLNYCGIGADFLEFTVDRSPQKQNMYLPGTRLAIKAPEAIDELKPDYILILPWNIKDEIVQDMAHVRDWGCQFIVPIPRAEIF</sequence>
<dbReference type="InterPro" id="IPR013630">
    <property type="entry name" value="Methyltransf_Zn-bd_dom_put"/>
</dbReference>
<gene>
    <name evidence="3" type="ORF">HDIA_0885</name>
</gene>
<evidence type="ECO:0000313" key="3">
    <source>
        <dbReference type="EMBL" id="SON54426.1"/>
    </source>
</evidence>
<dbReference type="Gene3D" id="3.40.50.720">
    <property type="entry name" value="NAD(P)-binding Rossmann-like Domain"/>
    <property type="match status" value="1"/>
</dbReference>
<dbReference type="Gene3D" id="6.10.250.3100">
    <property type="match status" value="1"/>
</dbReference>
<dbReference type="Pfam" id="PF08421">
    <property type="entry name" value="Methyltransf_13"/>
    <property type="match status" value="1"/>
</dbReference>
<dbReference type="KEGG" id="hdi:HDIA_0885"/>
<evidence type="ECO:0000259" key="2">
    <source>
        <dbReference type="Pfam" id="PF08484"/>
    </source>
</evidence>
<evidence type="ECO:0000313" key="4">
    <source>
        <dbReference type="Proteomes" id="UP000223606"/>
    </source>
</evidence>
<feature type="domain" description="Methyltransferase putative zinc binding" evidence="1">
    <location>
        <begin position="13"/>
        <end position="74"/>
    </location>
</feature>
<dbReference type="AlphaFoldDB" id="A0A2C9D2D6"/>
<dbReference type="Pfam" id="PF08484">
    <property type="entry name" value="Methyltransf_14"/>
    <property type="match status" value="1"/>
</dbReference>
<organism evidence="3 4">
    <name type="scientific">Hartmannibacter diazotrophicus</name>
    <dbReference type="NCBI Taxonomy" id="1482074"/>
    <lineage>
        <taxon>Bacteria</taxon>
        <taxon>Pseudomonadati</taxon>
        <taxon>Pseudomonadota</taxon>
        <taxon>Alphaproteobacteria</taxon>
        <taxon>Hyphomicrobiales</taxon>
        <taxon>Pleomorphomonadaceae</taxon>
        <taxon>Hartmannibacter</taxon>
    </lineage>
</organism>